<feature type="chain" id="PRO_5023076471" description="ABM domain-containing protein" evidence="1">
    <location>
        <begin position="26"/>
        <end position="196"/>
    </location>
</feature>
<dbReference type="OrthoDB" id="2556673at2759"/>
<feature type="signal peptide" evidence="1">
    <location>
        <begin position="1"/>
        <end position="25"/>
    </location>
</feature>
<evidence type="ECO:0000313" key="3">
    <source>
        <dbReference type="Proteomes" id="UP000324022"/>
    </source>
</evidence>
<keyword evidence="1" id="KW-0732">Signal</keyword>
<accession>A0A5C3EH56</accession>
<evidence type="ECO:0000313" key="2">
    <source>
        <dbReference type="EMBL" id="SPO29923.1"/>
    </source>
</evidence>
<gene>
    <name evidence="2" type="ORF">UTRI_06207_B</name>
</gene>
<evidence type="ECO:0008006" key="4">
    <source>
        <dbReference type="Google" id="ProtNLM"/>
    </source>
</evidence>
<dbReference type="Proteomes" id="UP000324022">
    <property type="component" value="Unassembled WGS sequence"/>
</dbReference>
<name>A0A5C3EH56_9BASI</name>
<sequence>MRVQSASFKAVTFIFLSCLVQLSFAGRTAFLSPAIDGTLPSSLRIFVDRLAGFDGLGIAKYHSAIDLQSYHVHQRFSRYLFENGQNFNPSLLYLGKDPESSTKHLAVAYFEPDRDLMHRIRPQFSHISQYAKRKGVLAIKMVSHDEPEFVGVLWFKDMRTAKKLKEHIDRNNLVNLENDERIGLKDVQRVIHHLPI</sequence>
<protein>
    <recommendedName>
        <fullName evidence="4">ABM domain-containing protein</fullName>
    </recommendedName>
</protein>
<organism evidence="2 3">
    <name type="scientific">Ustilago trichophora</name>
    <dbReference type="NCBI Taxonomy" id="86804"/>
    <lineage>
        <taxon>Eukaryota</taxon>
        <taxon>Fungi</taxon>
        <taxon>Dikarya</taxon>
        <taxon>Basidiomycota</taxon>
        <taxon>Ustilaginomycotina</taxon>
        <taxon>Ustilaginomycetes</taxon>
        <taxon>Ustilaginales</taxon>
        <taxon>Ustilaginaceae</taxon>
        <taxon>Ustilago</taxon>
    </lineage>
</organism>
<evidence type="ECO:0000256" key="1">
    <source>
        <dbReference type="SAM" id="SignalP"/>
    </source>
</evidence>
<reference evidence="2 3" key="1">
    <citation type="submission" date="2018-03" db="EMBL/GenBank/DDBJ databases">
        <authorList>
            <person name="Guldener U."/>
        </authorList>
    </citation>
    <scope>NUCLEOTIDE SEQUENCE [LARGE SCALE GENOMIC DNA]</scope>
    <source>
        <strain evidence="2 3">NBRC100155</strain>
    </source>
</reference>
<proteinExistence type="predicted"/>
<dbReference type="AlphaFoldDB" id="A0A5C3EH56"/>
<keyword evidence="3" id="KW-1185">Reference proteome</keyword>
<dbReference type="EMBL" id="OOIN01000030">
    <property type="protein sequence ID" value="SPO29923.1"/>
    <property type="molecule type" value="Genomic_DNA"/>
</dbReference>